<feature type="region of interest" description="Disordered" evidence="1">
    <location>
        <begin position="103"/>
        <end position="147"/>
    </location>
</feature>
<evidence type="ECO:0000256" key="1">
    <source>
        <dbReference type="SAM" id="MobiDB-lite"/>
    </source>
</evidence>
<comment type="caution">
    <text evidence="3">The sequence shown here is derived from an EMBL/GenBank/DDBJ whole genome shotgun (WGS) entry which is preliminary data.</text>
</comment>
<gene>
    <name evidence="3" type="ORF">IWQ60_005144</name>
</gene>
<keyword evidence="4" id="KW-1185">Reference proteome</keyword>
<dbReference type="AlphaFoldDB" id="A0A9W8DZ52"/>
<feature type="chain" id="PRO_5040906071" evidence="2">
    <location>
        <begin position="20"/>
        <end position="175"/>
    </location>
</feature>
<evidence type="ECO:0000313" key="4">
    <source>
        <dbReference type="Proteomes" id="UP001150569"/>
    </source>
</evidence>
<proteinExistence type="predicted"/>
<reference evidence="3" key="1">
    <citation type="submission" date="2022-07" db="EMBL/GenBank/DDBJ databases">
        <title>Phylogenomic reconstructions and comparative analyses of Kickxellomycotina fungi.</title>
        <authorList>
            <person name="Reynolds N.K."/>
            <person name="Stajich J.E."/>
            <person name="Barry K."/>
            <person name="Grigoriev I.V."/>
            <person name="Crous P."/>
            <person name="Smith M.E."/>
        </authorList>
    </citation>
    <scope>NUCLEOTIDE SEQUENCE</scope>
    <source>
        <strain evidence="3">RSA 861</strain>
    </source>
</reference>
<name>A0A9W8DZ52_9FUNG</name>
<accession>A0A9W8DZ52</accession>
<protein>
    <submittedName>
        <fullName evidence="3">Uncharacterized protein</fullName>
    </submittedName>
</protein>
<evidence type="ECO:0000256" key="2">
    <source>
        <dbReference type="SAM" id="SignalP"/>
    </source>
</evidence>
<feature type="signal peptide" evidence="2">
    <location>
        <begin position="1"/>
        <end position="19"/>
    </location>
</feature>
<organism evidence="3 4">
    <name type="scientific">Tieghemiomyces parasiticus</name>
    <dbReference type="NCBI Taxonomy" id="78921"/>
    <lineage>
        <taxon>Eukaryota</taxon>
        <taxon>Fungi</taxon>
        <taxon>Fungi incertae sedis</taxon>
        <taxon>Zoopagomycota</taxon>
        <taxon>Kickxellomycotina</taxon>
        <taxon>Dimargaritomycetes</taxon>
        <taxon>Dimargaritales</taxon>
        <taxon>Dimargaritaceae</taxon>
        <taxon>Tieghemiomyces</taxon>
    </lineage>
</organism>
<dbReference type="EMBL" id="JANBPT010000268">
    <property type="protein sequence ID" value="KAJ1924529.1"/>
    <property type="molecule type" value="Genomic_DNA"/>
</dbReference>
<keyword evidence="2" id="KW-0732">Signal</keyword>
<dbReference type="Proteomes" id="UP001150569">
    <property type="component" value="Unassembled WGS sequence"/>
</dbReference>
<sequence length="175" mass="18123">MQVPLALVAFTGLAAFTVAQNSTDDFDSLPDSMKCLTNDDCPSGDGEKCVEDCLRIPYPTFENCNNSCYLANGGDGGEGLDRAAGFKCFVDCVVDAQQKSSTSTTSSASVRNPTTSATTSTTSVKMSKATSSATDSDDSSSTPDDFSTASAQRSSVLASVACGFAFTAWSFAGRL</sequence>
<evidence type="ECO:0000313" key="3">
    <source>
        <dbReference type="EMBL" id="KAJ1924529.1"/>
    </source>
</evidence>